<evidence type="ECO:0000313" key="1">
    <source>
        <dbReference type="EMBL" id="RYO94902.1"/>
    </source>
</evidence>
<dbReference type="Proteomes" id="UP000294003">
    <property type="component" value="Unassembled WGS sequence"/>
</dbReference>
<keyword evidence="2" id="KW-1185">Reference proteome</keyword>
<evidence type="ECO:0000313" key="2">
    <source>
        <dbReference type="Proteomes" id="UP000294003"/>
    </source>
</evidence>
<dbReference type="Gene3D" id="3.40.640.10">
    <property type="entry name" value="Type I PLP-dependent aspartate aminotransferase-like (Major domain)"/>
    <property type="match status" value="1"/>
</dbReference>
<dbReference type="InterPro" id="IPR015421">
    <property type="entry name" value="PyrdxlP-dep_Trfase_major"/>
</dbReference>
<dbReference type="SUPFAM" id="SSF53383">
    <property type="entry name" value="PLP-dependent transferases"/>
    <property type="match status" value="1"/>
</dbReference>
<proteinExistence type="predicted"/>
<organism evidence="1 2">
    <name type="scientific">Monosporascus cannonballus</name>
    <dbReference type="NCBI Taxonomy" id="155416"/>
    <lineage>
        <taxon>Eukaryota</taxon>
        <taxon>Fungi</taxon>
        <taxon>Dikarya</taxon>
        <taxon>Ascomycota</taxon>
        <taxon>Pezizomycotina</taxon>
        <taxon>Sordariomycetes</taxon>
        <taxon>Xylariomycetidae</taxon>
        <taxon>Xylariales</taxon>
        <taxon>Xylariales incertae sedis</taxon>
        <taxon>Monosporascus</taxon>
    </lineage>
</organism>
<dbReference type="EMBL" id="QJNS01000006">
    <property type="protein sequence ID" value="RYO94902.1"/>
    <property type="molecule type" value="Genomic_DNA"/>
</dbReference>
<comment type="caution">
    <text evidence="1">The sequence shown here is derived from an EMBL/GenBank/DDBJ whole genome shotgun (WGS) entry which is preliminary data.</text>
</comment>
<reference evidence="1 2" key="1">
    <citation type="submission" date="2018-06" db="EMBL/GenBank/DDBJ databases">
        <title>Complete Genomes of Monosporascus.</title>
        <authorList>
            <person name="Robinson A.J."/>
            <person name="Natvig D.O."/>
        </authorList>
    </citation>
    <scope>NUCLEOTIDE SEQUENCE [LARGE SCALE GENOMIC DNA]</scope>
    <source>
        <strain evidence="1 2">CBS 609.92</strain>
    </source>
</reference>
<name>A0ABY0HJH5_9PEZI</name>
<dbReference type="InterPro" id="IPR015424">
    <property type="entry name" value="PyrdxlP-dep_Trfase"/>
</dbReference>
<protein>
    <submittedName>
        <fullName evidence="1">Uncharacterized protein</fullName>
    </submittedName>
</protein>
<gene>
    <name evidence="1" type="ORF">DL762_000336</name>
</gene>
<sequence>MKILQRLKRAVVTVEPHIPTSESEVESPEAPTEATLTCTKGYGKTIQQTFYESQSQWIDDPITSQWRDPNHRVHQVLSKVNDLYHAWSSAQTNPFGPSANMFSLKIGRLLAAVGLPWHNNQINMLNEIDTSWPFHFKSFEMGIICAKEARVGDPDALGYVSNVSGANCYCIRALQQELREKHPTRRPILVYDHFDTKVLKSVEAFFGLELHHISLSNGRGDLIRHLRNVTADGTRPIIFTATLGNANGEDDDMEMICDISDALPLFLHVDATRSFDYITTLPKRDRRQLGIQELILGMKALDQSLRSRDG</sequence>
<accession>A0ABY0HJH5</accession>